<keyword evidence="6 11" id="KW-0418">Kinase</keyword>
<dbReference type="PROSITE" id="PS50109">
    <property type="entry name" value="HIS_KIN"/>
    <property type="match status" value="1"/>
</dbReference>
<dbReference type="EC" id="2.7.13.3" evidence="3"/>
<name>A0A6N8I3H9_9FIRM</name>
<dbReference type="InterPro" id="IPR036890">
    <property type="entry name" value="HATPase_C_sf"/>
</dbReference>
<keyword evidence="7" id="KW-0902">Two-component regulatory system</keyword>
<reference evidence="11 12" key="1">
    <citation type="submission" date="2019-09" db="EMBL/GenBank/DDBJ databases">
        <title>Genome sequence of Clostridium sp. EA1.</title>
        <authorList>
            <person name="Poehlein A."/>
            <person name="Bengelsdorf F.R."/>
            <person name="Daniel R."/>
        </authorList>
    </citation>
    <scope>NUCLEOTIDE SEQUENCE [LARGE SCALE GENOMIC DNA]</scope>
    <source>
        <strain evidence="11 12">EA1</strain>
    </source>
</reference>
<dbReference type="Gene3D" id="3.30.565.10">
    <property type="entry name" value="Histidine kinase-like ATPase, C-terminal domain"/>
    <property type="match status" value="1"/>
</dbReference>
<evidence type="ECO:0000313" key="11">
    <source>
        <dbReference type="EMBL" id="MVB12297.1"/>
    </source>
</evidence>
<dbReference type="GO" id="GO:0016020">
    <property type="term" value="C:membrane"/>
    <property type="evidence" value="ECO:0007669"/>
    <property type="project" value="UniProtKB-SubCell"/>
</dbReference>
<evidence type="ECO:0000256" key="3">
    <source>
        <dbReference type="ARBA" id="ARBA00012438"/>
    </source>
</evidence>
<dbReference type="SUPFAM" id="SSF158472">
    <property type="entry name" value="HAMP domain-like"/>
    <property type="match status" value="1"/>
</dbReference>
<feature type="domain" description="HAMP" evidence="10">
    <location>
        <begin position="318"/>
        <end position="370"/>
    </location>
</feature>
<comment type="subcellular location">
    <subcellularLocation>
        <location evidence="2">Membrane</location>
    </subcellularLocation>
</comment>
<feature type="transmembrane region" description="Helical" evidence="8">
    <location>
        <begin position="297"/>
        <end position="317"/>
    </location>
</feature>
<dbReference type="EMBL" id="VWXL01000085">
    <property type="protein sequence ID" value="MVB12297.1"/>
    <property type="molecule type" value="Genomic_DNA"/>
</dbReference>
<evidence type="ECO:0000256" key="4">
    <source>
        <dbReference type="ARBA" id="ARBA00022553"/>
    </source>
</evidence>
<dbReference type="InterPro" id="IPR050640">
    <property type="entry name" value="Bact_2-comp_sensor_kinase"/>
</dbReference>
<keyword evidence="8" id="KW-0472">Membrane</keyword>
<dbReference type="SMART" id="SM00304">
    <property type="entry name" value="HAMP"/>
    <property type="match status" value="1"/>
</dbReference>
<dbReference type="PANTHER" id="PTHR34220">
    <property type="entry name" value="SENSOR HISTIDINE KINASE YPDA"/>
    <property type="match status" value="1"/>
</dbReference>
<dbReference type="Proteomes" id="UP000469440">
    <property type="component" value="Unassembled WGS sequence"/>
</dbReference>
<organism evidence="11 12">
    <name type="scientific">Caproicibacter fermentans</name>
    <dbReference type="NCBI Taxonomy" id="2576756"/>
    <lineage>
        <taxon>Bacteria</taxon>
        <taxon>Bacillati</taxon>
        <taxon>Bacillota</taxon>
        <taxon>Clostridia</taxon>
        <taxon>Eubacteriales</taxon>
        <taxon>Acutalibacteraceae</taxon>
        <taxon>Caproicibacter</taxon>
    </lineage>
</organism>
<dbReference type="PROSITE" id="PS50885">
    <property type="entry name" value="HAMP"/>
    <property type="match status" value="1"/>
</dbReference>
<dbReference type="InterPro" id="IPR003594">
    <property type="entry name" value="HATPase_dom"/>
</dbReference>
<dbReference type="Pfam" id="PF06580">
    <property type="entry name" value="His_kinase"/>
    <property type="match status" value="1"/>
</dbReference>
<evidence type="ECO:0000256" key="7">
    <source>
        <dbReference type="ARBA" id="ARBA00023012"/>
    </source>
</evidence>
<dbReference type="CDD" id="cd06225">
    <property type="entry name" value="HAMP"/>
    <property type="match status" value="1"/>
</dbReference>
<dbReference type="Pfam" id="PF00672">
    <property type="entry name" value="HAMP"/>
    <property type="match status" value="1"/>
</dbReference>
<dbReference type="GO" id="GO:0000155">
    <property type="term" value="F:phosphorelay sensor kinase activity"/>
    <property type="evidence" value="ECO:0007669"/>
    <property type="project" value="InterPro"/>
</dbReference>
<evidence type="ECO:0000313" key="12">
    <source>
        <dbReference type="Proteomes" id="UP000469440"/>
    </source>
</evidence>
<evidence type="ECO:0000259" key="9">
    <source>
        <dbReference type="PROSITE" id="PS50109"/>
    </source>
</evidence>
<keyword evidence="12" id="KW-1185">Reference proteome</keyword>
<evidence type="ECO:0000259" key="10">
    <source>
        <dbReference type="PROSITE" id="PS50885"/>
    </source>
</evidence>
<evidence type="ECO:0000256" key="5">
    <source>
        <dbReference type="ARBA" id="ARBA00022679"/>
    </source>
</evidence>
<dbReference type="AlphaFoldDB" id="A0A6N8I3H9"/>
<keyword evidence="8" id="KW-0812">Transmembrane</keyword>
<gene>
    <name evidence="11" type="ORF">CAFE_30300</name>
</gene>
<protein>
    <recommendedName>
        <fullName evidence="3">histidine kinase</fullName>
        <ecNumber evidence="3">2.7.13.3</ecNumber>
    </recommendedName>
</protein>
<sequence length="594" mass="66866">MPRFWFRIKQQINQMPVSRQLILAITLIVFLILTAMTGFTYGRTIETVNRQQLSSTQEILDLKKDDFSKYMAQLENYSMQLRYNDQLLHIISSEKPIDYTSSSTVSSALRDTFLTRGDIVSYRIYLLKNQTCYSITRSDFNVRSASFKSIEDAELFKEANSANSHLAFQPEYGKSGSFLTICRVFINIMNRRPLAFVEITVNNSYCKSLSADSSGMKSVLSILDRQGRLTYTSDDAVLDAQDIPQIKQVLSSQSRSVSLGKEDYLTASSSTPDGNWKLISLLPQDTLREPVARNRNLSLFLALTAFLVSACLISMLIRIQMRPLRTLAKQMRNVGRGDFKTKVYVGGSAEVINLSRQFNWMTGQIDELIQKNYVAELNEKIAQMKALEAQVDPHFLYNTLQAISTEAVLSGQKTIQRMVEALASLLRYSVREKDRISVETEIRHVREYLFLQNARFEDRLAYEIHMDDCSQPLLIPKISILCLVENSIKHGVENSSDRISIQVSIRVSGGGLKIVVSDNGRGMSRERLAEVRGMTQSEGAGGSSGIGLPNLAARLKILYRERASLSIASEPAGGTKVELVIPLNEDEEDICTDR</sequence>
<keyword evidence="4" id="KW-0597">Phosphoprotein</keyword>
<comment type="catalytic activity">
    <reaction evidence="1">
        <text>ATP + protein L-histidine = ADP + protein N-phospho-L-histidine.</text>
        <dbReference type="EC" id="2.7.13.3"/>
    </reaction>
</comment>
<feature type="domain" description="Histidine kinase" evidence="9">
    <location>
        <begin position="372"/>
        <end position="585"/>
    </location>
</feature>
<evidence type="ECO:0000256" key="1">
    <source>
        <dbReference type="ARBA" id="ARBA00000085"/>
    </source>
</evidence>
<evidence type="ECO:0000256" key="8">
    <source>
        <dbReference type="SAM" id="Phobius"/>
    </source>
</evidence>
<evidence type="ECO:0000256" key="6">
    <source>
        <dbReference type="ARBA" id="ARBA00022777"/>
    </source>
</evidence>
<dbReference type="InterPro" id="IPR003660">
    <property type="entry name" value="HAMP_dom"/>
</dbReference>
<feature type="transmembrane region" description="Helical" evidence="8">
    <location>
        <begin position="21"/>
        <end position="42"/>
    </location>
</feature>
<keyword evidence="8" id="KW-1133">Transmembrane helix</keyword>
<dbReference type="InterPro" id="IPR005467">
    <property type="entry name" value="His_kinase_dom"/>
</dbReference>
<dbReference type="OrthoDB" id="138378at2"/>
<keyword evidence="5" id="KW-0808">Transferase</keyword>
<dbReference type="Pfam" id="PF02518">
    <property type="entry name" value="HATPase_c"/>
    <property type="match status" value="1"/>
</dbReference>
<dbReference type="Gene3D" id="6.10.340.10">
    <property type="match status" value="1"/>
</dbReference>
<evidence type="ECO:0000256" key="2">
    <source>
        <dbReference type="ARBA" id="ARBA00004370"/>
    </source>
</evidence>
<dbReference type="PANTHER" id="PTHR34220:SF7">
    <property type="entry name" value="SENSOR HISTIDINE KINASE YPDA"/>
    <property type="match status" value="1"/>
</dbReference>
<comment type="caution">
    <text evidence="11">The sequence shown here is derived from an EMBL/GenBank/DDBJ whole genome shotgun (WGS) entry which is preliminary data.</text>
</comment>
<proteinExistence type="predicted"/>
<accession>A0A6N8I3H9</accession>
<dbReference type="SUPFAM" id="SSF55874">
    <property type="entry name" value="ATPase domain of HSP90 chaperone/DNA topoisomerase II/histidine kinase"/>
    <property type="match status" value="1"/>
</dbReference>
<dbReference type="InterPro" id="IPR010559">
    <property type="entry name" value="Sig_transdc_His_kin_internal"/>
</dbReference>